<keyword evidence="6 11" id="KW-0812">Transmembrane</keyword>
<dbReference type="GO" id="GO:0009276">
    <property type="term" value="C:Gram-negative-bacterium-type cell wall"/>
    <property type="evidence" value="ECO:0007669"/>
    <property type="project" value="InterPro"/>
</dbReference>
<keyword evidence="5" id="KW-0997">Cell inner membrane</keyword>
<evidence type="ECO:0000256" key="10">
    <source>
        <dbReference type="PIRNR" id="PIRNR015761"/>
    </source>
</evidence>
<comment type="similarity">
    <text evidence="2 10">Belongs to the GSP L family.</text>
</comment>
<organism evidence="14 15">
    <name type="scientific">Saccharospirillum salsuginis</name>
    <dbReference type="NCBI Taxonomy" id="418750"/>
    <lineage>
        <taxon>Bacteria</taxon>
        <taxon>Pseudomonadati</taxon>
        <taxon>Pseudomonadota</taxon>
        <taxon>Gammaproteobacteria</taxon>
        <taxon>Oceanospirillales</taxon>
        <taxon>Saccharospirillaceae</taxon>
        <taxon>Saccharospirillum</taxon>
    </lineage>
</organism>
<reference evidence="14" key="1">
    <citation type="journal article" date="2014" name="Int. J. Syst. Evol. Microbiol.">
        <title>Complete genome sequence of Corynebacterium casei LMG S-19264T (=DSM 44701T), isolated from a smear-ripened cheese.</title>
        <authorList>
            <consortium name="US DOE Joint Genome Institute (JGI-PGF)"/>
            <person name="Walter F."/>
            <person name="Albersmeier A."/>
            <person name="Kalinowski J."/>
            <person name="Ruckert C."/>
        </authorList>
    </citation>
    <scope>NUCLEOTIDE SEQUENCE</scope>
    <source>
        <strain evidence="14">KCTC 22169</strain>
    </source>
</reference>
<evidence type="ECO:0000256" key="6">
    <source>
        <dbReference type="ARBA" id="ARBA00022692"/>
    </source>
</evidence>
<evidence type="ECO:0000256" key="5">
    <source>
        <dbReference type="ARBA" id="ARBA00022519"/>
    </source>
</evidence>
<keyword evidence="4" id="KW-1003">Cell membrane</keyword>
<dbReference type="SUPFAM" id="SSF53067">
    <property type="entry name" value="Actin-like ATPase domain"/>
    <property type="match status" value="1"/>
</dbReference>
<evidence type="ECO:0000256" key="3">
    <source>
        <dbReference type="ARBA" id="ARBA00022448"/>
    </source>
</evidence>
<sequence length="419" mass="47585">MSPQLSIYWQGPEQVSWLWQGEDQQYDGRWDELVDQKQERNLDQVFVRVYLPHDWFTSLTVKVPGGARRVPEQVLRFAAEEQLAQDIDSLHIVPLSKPEKGEMPVLVIERERLSQVSSTLAETGMQIVQAFDAGWFQLDKPVTNDVHIDVDQERILVRSGWILHQIHPNGFSQWFELWKSTEGLGEEPVSIRMTSRDSTDQGRQLRTELEAGGDTLDWVVTPATGLADWDEQCRDSHAAGNLMIGAFSQRKSSNHTALWVPITVAAAFALVIWSGVTITEAMRNQQLASETWDASEDVFRQVFGSDKRIQRPLMVREMDNRIVSLNSNEGDQGHSVLQSLDALSQIDPALLVEDFRFQQNRGEMLFTLKQSTETEGDAFARFERVKSQLESEGYSVEYSASQDRDAVRGKYRAVLEGAT</sequence>
<dbReference type="AlphaFoldDB" id="A0A918K6K8"/>
<accession>A0A918K6K8</accession>
<name>A0A918K6K8_9GAMM</name>
<comment type="function">
    <text evidence="10">Inner membrane component of the type II secretion system required for the energy-dependent secretion of extracellular factors such as proteases and toxins from the periplasm.</text>
</comment>
<evidence type="ECO:0000256" key="2">
    <source>
        <dbReference type="ARBA" id="ARBA00005318"/>
    </source>
</evidence>
<dbReference type="InterPro" id="IPR043129">
    <property type="entry name" value="ATPase_NBD"/>
</dbReference>
<evidence type="ECO:0000256" key="1">
    <source>
        <dbReference type="ARBA" id="ARBA00004377"/>
    </source>
</evidence>
<keyword evidence="3 10" id="KW-0813">Transport</keyword>
<keyword evidence="8 11" id="KW-1133">Transmembrane helix</keyword>
<evidence type="ECO:0000259" key="12">
    <source>
        <dbReference type="Pfam" id="PF05134"/>
    </source>
</evidence>
<protein>
    <recommendedName>
        <fullName evidence="10">Type II secretion system protein L</fullName>
        <shortName evidence="10">T2SS protein L</shortName>
    </recommendedName>
</protein>
<feature type="domain" description="GspL cytoplasmic actin-ATPase-like" evidence="12">
    <location>
        <begin position="41"/>
        <end position="127"/>
    </location>
</feature>
<evidence type="ECO:0000256" key="4">
    <source>
        <dbReference type="ARBA" id="ARBA00022475"/>
    </source>
</evidence>
<evidence type="ECO:0000256" key="9">
    <source>
        <dbReference type="ARBA" id="ARBA00023136"/>
    </source>
</evidence>
<dbReference type="RefSeq" id="WP_189608328.1">
    <property type="nucleotide sequence ID" value="NZ_BMXR01000004.1"/>
</dbReference>
<feature type="domain" description="GspL periplasmic" evidence="13">
    <location>
        <begin position="256"/>
        <end position="410"/>
    </location>
</feature>
<dbReference type="Proteomes" id="UP000626148">
    <property type="component" value="Unassembled WGS sequence"/>
</dbReference>
<comment type="subcellular location">
    <subcellularLocation>
        <location evidence="1">Cell inner membrane</location>
        <topology evidence="1">Single-pass membrane protein</topology>
    </subcellularLocation>
</comment>
<dbReference type="Pfam" id="PF05134">
    <property type="entry name" value="T2SSL"/>
    <property type="match status" value="1"/>
</dbReference>
<dbReference type="InterPro" id="IPR025691">
    <property type="entry name" value="GspL_pp_dom"/>
</dbReference>
<dbReference type="GO" id="GO:0015628">
    <property type="term" value="P:protein secretion by the type II secretion system"/>
    <property type="evidence" value="ECO:0007669"/>
    <property type="project" value="InterPro"/>
</dbReference>
<keyword evidence="15" id="KW-1185">Reference proteome</keyword>
<evidence type="ECO:0000313" key="15">
    <source>
        <dbReference type="Proteomes" id="UP000626148"/>
    </source>
</evidence>
<evidence type="ECO:0000259" key="13">
    <source>
        <dbReference type="Pfam" id="PF12693"/>
    </source>
</evidence>
<evidence type="ECO:0000256" key="7">
    <source>
        <dbReference type="ARBA" id="ARBA00022927"/>
    </source>
</evidence>
<dbReference type="InterPro" id="IPR007812">
    <property type="entry name" value="T2SS_protein-GspL"/>
</dbReference>
<dbReference type="GO" id="GO:0005886">
    <property type="term" value="C:plasma membrane"/>
    <property type="evidence" value="ECO:0007669"/>
    <property type="project" value="UniProtKB-SubCell"/>
</dbReference>
<dbReference type="Pfam" id="PF12693">
    <property type="entry name" value="GspL_C"/>
    <property type="match status" value="1"/>
</dbReference>
<evidence type="ECO:0000256" key="11">
    <source>
        <dbReference type="SAM" id="Phobius"/>
    </source>
</evidence>
<dbReference type="PIRSF" id="PIRSF015761">
    <property type="entry name" value="Protein_L"/>
    <property type="match status" value="1"/>
</dbReference>
<keyword evidence="9 11" id="KW-0472">Membrane</keyword>
<proteinExistence type="inferred from homology"/>
<keyword evidence="7 10" id="KW-0653">Protein transport</keyword>
<dbReference type="NCBIfam" id="TIGR01709">
    <property type="entry name" value="typeII_sec_gspL"/>
    <property type="match status" value="1"/>
</dbReference>
<reference evidence="14" key="2">
    <citation type="submission" date="2020-09" db="EMBL/GenBank/DDBJ databases">
        <authorList>
            <person name="Sun Q."/>
            <person name="Kim S."/>
        </authorList>
    </citation>
    <scope>NUCLEOTIDE SEQUENCE</scope>
    <source>
        <strain evidence="14">KCTC 22169</strain>
    </source>
</reference>
<dbReference type="Gene3D" id="3.30.420.380">
    <property type="match status" value="1"/>
</dbReference>
<dbReference type="InterPro" id="IPR024230">
    <property type="entry name" value="GspL_cyto_dom"/>
</dbReference>
<comment type="caution">
    <text evidence="14">The sequence shown here is derived from an EMBL/GenBank/DDBJ whole genome shotgun (WGS) entry which is preliminary data.</text>
</comment>
<evidence type="ECO:0000313" key="14">
    <source>
        <dbReference type="EMBL" id="GGX52037.1"/>
    </source>
</evidence>
<dbReference type="GO" id="GO:0015627">
    <property type="term" value="C:type II protein secretion system complex"/>
    <property type="evidence" value="ECO:0007669"/>
    <property type="project" value="InterPro"/>
</dbReference>
<feature type="transmembrane region" description="Helical" evidence="11">
    <location>
        <begin position="258"/>
        <end position="278"/>
    </location>
</feature>
<dbReference type="EMBL" id="BMXR01000004">
    <property type="protein sequence ID" value="GGX52037.1"/>
    <property type="molecule type" value="Genomic_DNA"/>
</dbReference>
<gene>
    <name evidence="14" type="ORF">GCM10007392_19200</name>
</gene>
<evidence type="ECO:0000256" key="8">
    <source>
        <dbReference type="ARBA" id="ARBA00022989"/>
    </source>
</evidence>